<dbReference type="InterPro" id="IPR050447">
    <property type="entry name" value="Erg6_SMT_methyltransf"/>
</dbReference>
<evidence type="ECO:0000313" key="2">
    <source>
        <dbReference type="EMBL" id="QUR68691.1"/>
    </source>
</evidence>
<dbReference type="SUPFAM" id="SSF53335">
    <property type="entry name" value="S-adenosyl-L-methionine-dependent methyltransferases"/>
    <property type="match status" value="1"/>
</dbReference>
<dbReference type="InterPro" id="IPR029063">
    <property type="entry name" value="SAM-dependent_MTases_sf"/>
</dbReference>
<dbReference type="Pfam" id="PF13649">
    <property type="entry name" value="Methyltransf_25"/>
    <property type="match status" value="1"/>
</dbReference>
<gene>
    <name evidence="2" type="ORF">F6B93_17850</name>
</gene>
<keyword evidence="2" id="KW-0489">Methyltransferase</keyword>
<dbReference type="EMBL" id="CP046600">
    <property type="protein sequence ID" value="QUR68691.1"/>
    <property type="molecule type" value="Genomic_DNA"/>
</dbReference>
<dbReference type="Proteomes" id="UP000682202">
    <property type="component" value="Chromosome"/>
</dbReference>
<dbReference type="GO" id="GO:0008168">
    <property type="term" value="F:methyltransferase activity"/>
    <property type="evidence" value="ECO:0007669"/>
    <property type="project" value="UniProtKB-KW"/>
</dbReference>
<accession>A0A975JZQ1</accession>
<protein>
    <submittedName>
        <fullName evidence="2">Methyltransferase domain-containing protein</fullName>
    </submittedName>
</protein>
<dbReference type="CDD" id="cd02440">
    <property type="entry name" value="AdoMet_MTases"/>
    <property type="match status" value="1"/>
</dbReference>
<dbReference type="PANTHER" id="PTHR44068">
    <property type="entry name" value="ZGC:194242"/>
    <property type="match status" value="1"/>
</dbReference>
<dbReference type="GO" id="GO:0032259">
    <property type="term" value="P:methylation"/>
    <property type="evidence" value="ECO:0007669"/>
    <property type="project" value="UniProtKB-KW"/>
</dbReference>
<dbReference type="Gene3D" id="3.40.50.150">
    <property type="entry name" value="Vaccinia Virus protein VP39"/>
    <property type="match status" value="1"/>
</dbReference>
<feature type="domain" description="Methyltransferase" evidence="1">
    <location>
        <begin position="55"/>
        <end position="150"/>
    </location>
</feature>
<organism evidence="2 3">
    <name type="scientific">Mycobacterium spongiae</name>
    <dbReference type="NCBI Taxonomy" id="886343"/>
    <lineage>
        <taxon>Bacteria</taxon>
        <taxon>Bacillati</taxon>
        <taxon>Actinomycetota</taxon>
        <taxon>Actinomycetes</taxon>
        <taxon>Mycobacteriales</taxon>
        <taxon>Mycobacteriaceae</taxon>
        <taxon>Mycobacterium</taxon>
    </lineage>
</organism>
<keyword evidence="3" id="KW-1185">Reference proteome</keyword>
<keyword evidence="2" id="KW-0808">Transferase</keyword>
<dbReference type="InterPro" id="IPR041698">
    <property type="entry name" value="Methyltransf_25"/>
</dbReference>
<dbReference type="PANTHER" id="PTHR44068:SF11">
    <property type="entry name" value="GERANYL DIPHOSPHATE 2-C-METHYLTRANSFERASE"/>
    <property type="match status" value="1"/>
</dbReference>
<reference evidence="2" key="1">
    <citation type="submission" date="2019-12" db="EMBL/GenBank/DDBJ databases">
        <title>Mycobacterium spongiae sp. nov.</title>
        <authorList>
            <person name="Stinear T."/>
        </authorList>
    </citation>
    <scope>NUCLEOTIDE SEQUENCE</scope>
    <source>
        <strain evidence="2">FSD4b-SM</strain>
    </source>
</reference>
<proteinExistence type="predicted"/>
<evidence type="ECO:0000259" key="1">
    <source>
        <dbReference type="Pfam" id="PF13649"/>
    </source>
</evidence>
<dbReference type="KEGG" id="mspg:F6B93_17850"/>
<sequence length="268" mass="28349">MTEPAETIKACCAEAYSRDVVALLLGDSYHPGGAALTRELARRLGLRSAGERRRVADIASGIGATATLLASEYHVTVDGVDISEVNVNRARIAVAESGLSQHVRFHHGDAEELPLPNNTFDALVCECALCTFPDKDAAARQLARILRPGGLAGITDVTVTDAGLPQELTTLTAWVACIADARSISDYTDILARAGLSTRHVESHDGSLLAMIDRVDARITALRIMAPTVLADNDVSPDSVLAFTALAREAVKAGRIGYTLIIAHKADA</sequence>
<evidence type="ECO:0000313" key="3">
    <source>
        <dbReference type="Proteomes" id="UP000682202"/>
    </source>
</evidence>
<dbReference type="AlphaFoldDB" id="A0A975JZQ1"/>
<dbReference type="RefSeq" id="WP_246540830.1">
    <property type="nucleotide sequence ID" value="NZ_CP046600.1"/>
</dbReference>
<name>A0A975JZQ1_9MYCO</name>